<organism evidence="1 2">
    <name type="scientific">Micromonospora carbonacea</name>
    <dbReference type="NCBI Taxonomy" id="47853"/>
    <lineage>
        <taxon>Bacteria</taxon>
        <taxon>Bacillati</taxon>
        <taxon>Actinomycetota</taxon>
        <taxon>Actinomycetes</taxon>
        <taxon>Micromonosporales</taxon>
        <taxon>Micromonosporaceae</taxon>
        <taxon>Micromonospora</taxon>
    </lineage>
</organism>
<dbReference type="Gene3D" id="3.40.50.300">
    <property type="entry name" value="P-loop containing nucleotide triphosphate hydrolases"/>
    <property type="match status" value="1"/>
</dbReference>
<proteinExistence type="predicted"/>
<dbReference type="InterPro" id="IPR027417">
    <property type="entry name" value="P-loop_NTPase"/>
</dbReference>
<sequence length="689" mass="75527">MRWWVWIGRVGFVLVIGATAWWCWHLTRLDQTEQATAITTQQAVVAAVGTIGAIASLFPKLFARAVLPPLETRADNLANALLPQWRRAIEERNLNAPLPIRWRRATRPVAAPVTDPATAGFPPLPGAVSVAAHELKTGTQDDLFALYAGLPSGRLIITGSAGAGKSAAAVLLMRDALEIRQGASPEDRASMPVPILVNPHGWDPRTTSVESWLTGQVAEISGSRRGSAELVTQRKIAVFLDGLDEVGKDLRPELLRALSHKTGFRLVLLSRDDELVHTAQRHVLLGATAVALRPVDGGEAADYLLSRLVSPAPPAWQKLSDQLRKGGRSPLADVLRTPFMLTLLRDAYDATGPVDELLNHRRFRKAAHIEHHLLDRALEAAYTPGPDRPPQRYSLATAQRTLDFLAHYLSHKDGGDLKWWKFARLTVPSAVAMTLLTWAAWAAVAIPYKLLAGLPYRLADGLLAILPVGLNLGAVSAYLAAKNWAPPPRRVPRFWWRVPFTGSSLLFALPLGLGMALVFKLFGTTLPGLAGWLVTGLALWLTAAFGGMLIATTQDDDYAFDPPQSWRDDAVASLILAIASALGGFVMGTGFGMQFRVSLVNVLAIGAIGGLTATLWVWPLSSTGRLLCHQVELRLRYRTPLRLMRFLEDARQRQVLRTAGPVYQFRHAKLQERLNERWLESRRSVPGNN</sequence>
<reference evidence="1 2" key="1">
    <citation type="submission" date="2020-07" db="EMBL/GenBank/DDBJ databases">
        <title>A bifunctional nitrone conjugated secondary metabolite targeting the ribosome.</title>
        <authorList>
            <person name="Limbrick E.M."/>
            <person name="Graf M."/>
            <person name="Derewacz D.K."/>
            <person name="Nguyen F."/>
            <person name="Spraggins J.M."/>
            <person name="Wieland M."/>
            <person name="Ynigez-Gutierrez A.E."/>
            <person name="Reisman B.J."/>
            <person name="Zinshteyn B."/>
            <person name="McCulloch K."/>
            <person name="Iverson T.M."/>
            <person name="Green R."/>
            <person name="Wilson D.N."/>
            <person name="Bachmann B.O."/>
        </authorList>
    </citation>
    <scope>NUCLEOTIDE SEQUENCE [LARGE SCALE GENOMIC DNA]</scope>
    <source>
        <strain evidence="2">aurantiaca</strain>
    </source>
</reference>
<dbReference type="Proteomes" id="UP000509335">
    <property type="component" value="Chromosome"/>
</dbReference>
<dbReference type="KEGG" id="mcab:HXZ27_21810"/>
<dbReference type="AlphaFoldDB" id="A0A7H8XP28"/>
<dbReference type="EMBL" id="CP058322">
    <property type="protein sequence ID" value="QLD26524.1"/>
    <property type="molecule type" value="Genomic_DNA"/>
</dbReference>
<dbReference type="SUPFAM" id="SSF52540">
    <property type="entry name" value="P-loop containing nucleoside triphosphate hydrolases"/>
    <property type="match status" value="1"/>
</dbReference>
<accession>A0A7H8XP28</accession>
<protein>
    <recommendedName>
        <fullName evidence="3">NACHT domain-containing protein</fullName>
    </recommendedName>
</protein>
<evidence type="ECO:0008006" key="3">
    <source>
        <dbReference type="Google" id="ProtNLM"/>
    </source>
</evidence>
<evidence type="ECO:0000313" key="2">
    <source>
        <dbReference type="Proteomes" id="UP000509335"/>
    </source>
</evidence>
<name>A0A7H8XP28_9ACTN</name>
<evidence type="ECO:0000313" key="1">
    <source>
        <dbReference type="EMBL" id="QLD26524.1"/>
    </source>
</evidence>
<gene>
    <name evidence="1" type="ORF">HXZ27_21810</name>
</gene>